<dbReference type="GO" id="GO:0005524">
    <property type="term" value="F:ATP binding"/>
    <property type="evidence" value="ECO:0007669"/>
    <property type="project" value="UniProtKB-KW"/>
</dbReference>
<dbReference type="SUPFAM" id="SSF52540">
    <property type="entry name" value="P-loop containing nucleoside triphosphate hydrolases"/>
    <property type="match status" value="1"/>
</dbReference>
<keyword evidence="10" id="KW-1185">Reference proteome</keyword>
<dbReference type="SMART" id="SM00382">
    <property type="entry name" value="AAA"/>
    <property type="match status" value="1"/>
</dbReference>
<dbReference type="Pfam" id="PF13519">
    <property type="entry name" value="VWA_2"/>
    <property type="match status" value="1"/>
</dbReference>
<dbReference type="SMART" id="SM00327">
    <property type="entry name" value="VWA"/>
    <property type="match status" value="1"/>
</dbReference>
<dbReference type="CDD" id="cd01451">
    <property type="entry name" value="vWA_Magnesium_chelatase"/>
    <property type="match status" value="1"/>
</dbReference>
<feature type="compositionally biased region" description="Low complexity" evidence="7">
    <location>
        <begin position="657"/>
        <end position="667"/>
    </location>
</feature>
<keyword evidence="3" id="KW-0547">Nucleotide-binding</keyword>
<dbReference type="SUPFAM" id="SSF53300">
    <property type="entry name" value="vWA-like"/>
    <property type="match status" value="1"/>
</dbReference>
<dbReference type="Pfam" id="PF01078">
    <property type="entry name" value="Mg_chelatase"/>
    <property type="match status" value="1"/>
</dbReference>
<evidence type="ECO:0000259" key="8">
    <source>
        <dbReference type="PROSITE" id="PS50234"/>
    </source>
</evidence>
<dbReference type="PROSITE" id="PS50234">
    <property type="entry name" value="VWFA"/>
    <property type="match status" value="1"/>
</dbReference>
<name>A0A6S7D0F0_9BURK</name>
<feature type="region of interest" description="Disordered" evidence="7">
    <location>
        <begin position="341"/>
        <end position="463"/>
    </location>
</feature>
<feature type="compositionally biased region" description="Basic and acidic residues" evidence="7">
    <location>
        <begin position="453"/>
        <end position="463"/>
    </location>
</feature>
<comment type="function">
    <text evidence="6">Involved in bacteriochlorophyll biosynthesis; introduces a magnesium ion into protoporphyrin IX to yield Mg-protoporphyrin IX.</text>
</comment>
<dbReference type="Gene3D" id="3.40.50.300">
    <property type="entry name" value="P-loop containing nucleotide triphosphate hydrolases"/>
    <property type="match status" value="1"/>
</dbReference>
<proteinExistence type="inferred from homology"/>
<evidence type="ECO:0000256" key="1">
    <source>
        <dbReference type="ARBA" id="ARBA00004800"/>
    </source>
</evidence>
<dbReference type="PANTHER" id="PTHR35023">
    <property type="entry name" value="CHELATASE-RELATED"/>
    <property type="match status" value="1"/>
</dbReference>
<dbReference type="EMBL" id="CADIKM010000016">
    <property type="protein sequence ID" value="CAB3792775.1"/>
    <property type="molecule type" value="Genomic_DNA"/>
</dbReference>
<dbReference type="InterPro" id="IPR000523">
    <property type="entry name" value="Mg_chelatse_chII-like_cat_dom"/>
</dbReference>
<evidence type="ECO:0000256" key="3">
    <source>
        <dbReference type="ARBA" id="ARBA00022741"/>
    </source>
</evidence>
<feature type="domain" description="VWFA" evidence="8">
    <location>
        <begin position="523"/>
        <end position="637"/>
    </location>
</feature>
<accession>A0A6S7D0F0</accession>
<dbReference type="InterPro" id="IPR027417">
    <property type="entry name" value="P-loop_NTPase"/>
</dbReference>
<dbReference type="InterPro" id="IPR002035">
    <property type="entry name" value="VWF_A"/>
</dbReference>
<evidence type="ECO:0000313" key="9">
    <source>
        <dbReference type="EMBL" id="CAB3792775.1"/>
    </source>
</evidence>
<dbReference type="InterPro" id="IPR041702">
    <property type="entry name" value="BchD/ChlD_VWA"/>
</dbReference>
<dbReference type="PANTHER" id="PTHR35023:SF1">
    <property type="entry name" value="MG-PROTOPORPHYRIN IX CHELATASE"/>
    <property type="match status" value="1"/>
</dbReference>
<dbReference type="InterPro" id="IPR003593">
    <property type="entry name" value="AAA+_ATPase"/>
</dbReference>
<keyword evidence="4" id="KW-0067">ATP-binding</keyword>
<evidence type="ECO:0000256" key="4">
    <source>
        <dbReference type="ARBA" id="ARBA00022840"/>
    </source>
</evidence>
<dbReference type="InterPro" id="IPR052989">
    <property type="entry name" value="Mg-chelatase_DI-like"/>
</dbReference>
<evidence type="ECO:0000256" key="5">
    <source>
        <dbReference type="ARBA" id="ARBA00030759"/>
    </source>
</evidence>
<dbReference type="RefSeq" id="WP_175105932.1">
    <property type="nucleotide sequence ID" value="NZ_CADIKM010000016.1"/>
</dbReference>
<evidence type="ECO:0000256" key="6">
    <source>
        <dbReference type="ARBA" id="ARBA00053551"/>
    </source>
</evidence>
<dbReference type="Gene3D" id="1.10.8.80">
    <property type="entry name" value="Magnesium chelatase subunit I, C-Terminal domain"/>
    <property type="match status" value="1"/>
</dbReference>
<evidence type="ECO:0000256" key="2">
    <source>
        <dbReference type="ARBA" id="ARBA00005799"/>
    </source>
</evidence>
<sequence>MNSIFPFTAIVGQDTLKRALLLCAVNPSLSGVLIRGDKGTAKSTAARGLRELLVPIERVPGCPYNCAPGAALGQCEACSRIDAVEPDTTVLAPVPFVNLPLGATEDRVLGSLDLERVLKDGKRAFQPGLLAAAHRGMLYIDEVNLLPDHLVDSLLDVAAMGQHTIEREGLSISHPAQITLIGTMNAEEGDLRPQLLDRFAMMVEVAAPDVPAVRSEVVRRRLAFDADRPGFVARWAGETAILRQRVSDARARLLDVELPDSLLDFVSTLCCEFGATSLRADITLNKVALTHAALEGRLVVDVDDIAAAAELVLPHRRRRKPFEQPGLDRERLEEALDRMRDAARAPTGQAKDSSSGTDEQDDLAQGAGQHDEKDPSEPRAEGHADEPVDTEADAHASANAELEDGTDQTKDAEDSSDVQADTRSTSTQGEPSPAATTVFATGAATEAPTLRIASRDEGGAEGRRSIATAAARGAYTHAVAAVRPKHLAVDATLRHAILREPGRLQVTRDDLHDKVLIGKQAHLILLIVDASGSMAARRRMEAVKGCVLGLLEDAYRRRDEIGVIAFRGERAELVLPPTRNVELAQRALQDLPTGGRTPLAQALELGAQLLIGRSAGRGASGTTLKPLLVLLSDGRANVPLHSERPTMSFNDGRTNVPSSDRPASASSDPERANLPLDDHEMRGDGWQDTLLLADQIAQAHISALVLDTEQGVIRHARARAVAQALHAEYRRLDEWSAETLAITIRERLA</sequence>
<dbReference type="Pfam" id="PF17863">
    <property type="entry name" value="AAA_lid_2"/>
    <property type="match status" value="1"/>
</dbReference>
<feature type="compositionally biased region" description="Polar residues" evidence="7">
    <location>
        <begin position="645"/>
        <end position="656"/>
    </location>
</feature>
<organism evidence="9 10">
    <name type="scientific">Pararobbsia alpina</name>
    <dbReference type="NCBI Taxonomy" id="621374"/>
    <lineage>
        <taxon>Bacteria</taxon>
        <taxon>Pseudomonadati</taxon>
        <taxon>Pseudomonadota</taxon>
        <taxon>Betaproteobacteria</taxon>
        <taxon>Burkholderiales</taxon>
        <taxon>Burkholderiaceae</taxon>
        <taxon>Pararobbsia</taxon>
    </lineage>
</organism>
<gene>
    <name evidence="9" type="ORF">LMG28138_03413</name>
</gene>
<evidence type="ECO:0000313" key="10">
    <source>
        <dbReference type="Proteomes" id="UP000494115"/>
    </source>
</evidence>
<feature type="region of interest" description="Disordered" evidence="7">
    <location>
        <begin position="640"/>
        <end position="678"/>
    </location>
</feature>
<dbReference type="InterPro" id="IPR036465">
    <property type="entry name" value="vWFA_dom_sf"/>
</dbReference>
<dbReference type="Gene3D" id="3.40.50.410">
    <property type="entry name" value="von Willebrand factor, type A domain"/>
    <property type="match status" value="1"/>
</dbReference>
<feature type="compositionally biased region" description="Low complexity" evidence="7">
    <location>
        <begin position="434"/>
        <end position="447"/>
    </location>
</feature>
<dbReference type="AlphaFoldDB" id="A0A6S7D0F0"/>
<comment type="similarity">
    <text evidence="2">Belongs to the Mg-chelatase subunits D/I family.</text>
</comment>
<evidence type="ECO:0000256" key="7">
    <source>
        <dbReference type="SAM" id="MobiDB-lite"/>
    </source>
</evidence>
<feature type="compositionally biased region" description="Basic and acidic residues" evidence="7">
    <location>
        <begin position="668"/>
        <end position="678"/>
    </location>
</feature>
<dbReference type="Proteomes" id="UP000494115">
    <property type="component" value="Unassembled WGS sequence"/>
</dbReference>
<protein>
    <recommendedName>
        <fullName evidence="5">Mg-protoporphyrin IX chelatase</fullName>
    </recommendedName>
</protein>
<feature type="compositionally biased region" description="Polar residues" evidence="7">
    <location>
        <begin position="417"/>
        <end position="430"/>
    </location>
</feature>
<comment type="pathway">
    <text evidence="1">Porphyrin-containing compound metabolism; bacteriochlorophyll biosynthesis.</text>
</comment>
<feature type="compositionally biased region" description="Basic and acidic residues" evidence="7">
    <location>
        <begin position="369"/>
        <end position="386"/>
    </location>
</feature>
<dbReference type="InterPro" id="IPR041628">
    <property type="entry name" value="ChlI/MoxR_AAA_lid"/>
</dbReference>
<reference evidence="9 10" key="1">
    <citation type="submission" date="2020-04" db="EMBL/GenBank/DDBJ databases">
        <authorList>
            <person name="De Canck E."/>
        </authorList>
    </citation>
    <scope>NUCLEOTIDE SEQUENCE [LARGE SCALE GENOMIC DNA]</scope>
    <source>
        <strain evidence="9 10">LMG 28138</strain>
    </source>
</reference>